<dbReference type="Proteomes" id="UP001412239">
    <property type="component" value="Unassembled WGS sequence"/>
</dbReference>
<dbReference type="PANTHER" id="PTHR45786:SF74">
    <property type="entry name" value="ATP-DEPENDENT DNA HELICASE"/>
    <property type="match status" value="1"/>
</dbReference>
<dbReference type="AlphaFoldDB" id="A0A292PL27"/>
<keyword evidence="2" id="KW-1185">Reference proteome</keyword>
<evidence type="ECO:0000313" key="2">
    <source>
        <dbReference type="Proteomes" id="UP001412239"/>
    </source>
</evidence>
<name>A0A292PL27_9PEZI</name>
<dbReference type="EMBL" id="LN891235">
    <property type="protein sequence ID" value="CUS07200.1"/>
    <property type="molecule type" value="Genomic_DNA"/>
</dbReference>
<gene>
    <name evidence="1" type="ORF">GSTUAT00008712001</name>
</gene>
<reference evidence="1" key="1">
    <citation type="submission" date="2015-10" db="EMBL/GenBank/DDBJ databases">
        <authorList>
            <person name="Regsiter A."/>
            <person name="william w."/>
        </authorList>
    </citation>
    <scope>NUCLEOTIDE SEQUENCE</scope>
    <source>
        <strain evidence="1">Montdore</strain>
    </source>
</reference>
<organism evidence="1 2">
    <name type="scientific">Tuber aestivum</name>
    <name type="common">summer truffle</name>
    <dbReference type="NCBI Taxonomy" id="59557"/>
    <lineage>
        <taxon>Eukaryota</taxon>
        <taxon>Fungi</taxon>
        <taxon>Dikarya</taxon>
        <taxon>Ascomycota</taxon>
        <taxon>Pezizomycotina</taxon>
        <taxon>Pezizomycetes</taxon>
        <taxon>Pezizales</taxon>
        <taxon>Tuberaceae</taxon>
        <taxon>Tuber</taxon>
    </lineage>
</organism>
<dbReference type="PANTHER" id="PTHR45786">
    <property type="entry name" value="DNA BINDING PROTEIN-LIKE"/>
    <property type="match status" value="1"/>
</dbReference>
<proteinExistence type="predicted"/>
<protein>
    <recommendedName>
        <fullName evidence="3">Helitron helicase-like domain-containing protein</fullName>
    </recommendedName>
</protein>
<sequence>MSDRNQNFTCSTCRRQWLFSSFGTNRQGNRLRTCGQCRSRLSARYHERHRRNSTIEVAPTPHQITVPASVNTVLGGHCSPYIPTNATAIHCAEAINLPLGRTFRWITATGRSIRFAVSSLSIPCPQCQALHFLEERLTSSSAASPRFSACCLDGKISLPAFATPSVTWQGFFNREHAQSATFLKNIHEYNNTFSFLSLGVSFDLNVMQRPGPYVFRIQSQLAPLMGSLTTSKSPRYAQIYMLGTPEAQVQARLRSTSLSPEVIGELQEELLTVNPYARQWQFTFEHLHDIPHAGYLAIRLQQSTQDPRRYNLPTSPNEVAAVILREDEEEFTRGREFIAQGRTGGQLSRFDEMHPANMPLRFVLFFPAGDQGWHPSIPRTMITRSQERVTQKEFYTYHLFT</sequence>
<evidence type="ECO:0000313" key="1">
    <source>
        <dbReference type="EMBL" id="CUS07200.1"/>
    </source>
</evidence>
<accession>A0A292PL27</accession>
<evidence type="ECO:0008006" key="3">
    <source>
        <dbReference type="Google" id="ProtNLM"/>
    </source>
</evidence>